<evidence type="ECO:0000256" key="3">
    <source>
        <dbReference type="ARBA" id="ARBA00023163"/>
    </source>
</evidence>
<evidence type="ECO:0000256" key="1">
    <source>
        <dbReference type="ARBA" id="ARBA00023015"/>
    </source>
</evidence>
<dbReference type="PANTHER" id="PTHR47893:SF1">
    <property type="entry name" value="REGULATORY PROTEIN PCHR"/>
    <property type="match status" value="1"/>
</dbReference>
<dbReference type="InterPro" id="IPR018060">
    <property type="entry name" value="HTH_AraC"/>
</dbReference>
<dbReference type="OrthoDB" id="9793400at2"/>
<dbReference type="GO" id="GO:0003700">
    <property type="term" value="F:DNA-binding transcription factor activity"/>
    <property type="evidence" value="ECO:0007669"/>
    <property type="project" value="InterPro"/>
</dbReference>
<keyword evidence="2" id="KW-0238">DNA-binding</keyword>
<dbReference type="Pfam" id="PF12833">
    <property type="entry name" value="HTH_18"/>
    <property type="match status" value="1"/>
</dbReference>
<dbReference type="InterPro" id="IPR020449">
    <property type="entry name" value="Tscrpt_reg_AraC-type_HTH"/>
</dbReference>
<reference evidence="5 6" key="1">
    <citation type="submission" date="2013-04" db="EMBL/GenBank/DDBJ databases">
        <authorList>
            <person name="Kuznetsov B."/>
            <person name="Ivanovsky R."/>
        </authorList>
    </citation>
    <scope>NUCLEOTIDE SEQUENCE [LARGE SCALE GENOMIC DNA]</scope>
    <source>
        <strain evidence="5 6">MGU-K5</strain>
    </source>
</reference>
<dbReference type="PATRIC" id="fig|1316936.3.peg.2559"/>
<protein>
    <submittedName>
        <fullName evidence="5">Transcriptional regulator YbtA</fullName>
    </submittedName>
</protein>
<dbReference type="PROSITE" id="PS01124">
    <property type="entry name" value="HTH_ARAC_FAMILY_2"/>
    <property type="match status" value="1"/>
</dbReference>
<dbReference type="Proteomes" id="UP000015350">
    <property type="component" value="Unassembled WGS sequence"/>
</dbReference>
<evidence type="ECO:0000256" key="2">
    <source>
        <dbReference type="ARBA" id="ARBA00023125"/>
    </source>
</evidence>
<dbReference type="GO" id="GO:0043565">
    <property type="term" value="F:sequence-specific DNA binding"/>
    <property type="evidence" value="ECO:0007669"/>
    <property type="project" value="InterPro"/>
</dbReference>
<keyword evidence="3" id="KW-0804">Transcription</keyword>
<proteinExistence type="predicted"/>
<evidence type="ECO:0000259" key="4">
    <source>
        <dbReference type="PROSITE" id="PS01124"/>
    </source>
</evidence>
<keyword evidence="1" id="KW-0805">Transcription regulation</keyword>
<dbReference type="InterPro" id="IPR018062">
    <property type="entry name" value="HTH_AraC-typ_CS"/>
</dbReference>
<comment type="caution">
    <text evidence="5">The sequence shown here is derived from an EMBL/GenBank/DDBJ whole genome shotgun (WGS) entry which is preliminary data.</text>
</comment>
<dbReference type="EMBL" id="AQPH01000054">
    <property type="protein sequence ID" value="EPY01057.1"/>
    <property type="molecule type" value="Genomic_DNA"/>
</dbReference>
<dbReference type="PANTHER" id="PTHR47893">
    <property type="entry name" value="REGULATORY PROTEIN PCHR"/>
    <property type="match status" value="1"/>
</dbReference>
<accession>S9S589</accession>
<feature type="domain" description="HTH araC/xylS-type" evidence="4">
    <location>
        <begin position="207"/>
        <end position="305"/>
    </location>
</feature>
<dbReference type="InterPro" id="IPR009057">
    <property type="entry name" value="Homeodomain-like_sf"/>
</dbReference>
<organism evidence="5 6">
    <name type="scientific">Magnetospirillum fulvum MGU-K5</name>
    <dbReference type="NCBI Taxonomy" id="1316936"/>
    <lineage>
        <taxon>Bacteria</taxon>
        <taxon>Pseudomonadati</taxon>
        <taxon>Pseudomonadota</taxon>
        <taxon>Alphaproteobacteria</taxon>
        <taxon>Rhodospirillales</taxon>
        <taxon>Rhodospirillaceae</taxon>
        <taxon>Magnetospirillum</taxon>
    </lineage>
</organism>
<name>S9S589_MAGFU</name>
<dbReference type="eggNOG" id="COG2207">
    <property type="taxonomic scope" value="Bacteria"/>
</dbReference>
<dbReference type="AlphaFoldDB" id="S9S589"/>
<gene>
    <name evidence="5" type="ORF">K678_12831</name>
</gene>
<evidence type="ECO:0000313" key="6">
    <source>
        <dbReference type="Proteomes" id="UP000015350"/>
    </source>
</evidence>
<dbReference type="SMART" id="SM00342">
    <property type="entry name" value="HTH_ARAC"/>
    <property type="match status" value="1"/>
</dbReference>
<dbReference type="PRINTS" id="PR00032">
    <property type="entry name" value="HTHARAC"/>
</dbReference>
<dbReference type="RefSeq" id="WP_021132872.1">
    <property type="nucleotide sequence ID" value="NZ_AQPH01000054.1"/>
</dbReference>
<dbReference type="SUPFAM" id="SSF46689">
    <property type="entry name" value="Homeodomain-like"/>
    <property type="match status" value="2"/>
</dbReference>
<evidence type="ECO:0000313" key="5">
    <source>
        <dbReference type="EMBL" id="EPY01057.1"/>
    </source>
</evidence>
<dbReference type="InterPro" id="IPR053142">
    <property type="entry name" value="PchR_regulatory_protein"/>
</dbReference>
<dbReference type="Gene3D" id="1.10.10.60">
    <property type="entry name" value="Homeodomain-like"/>
    <property type="match status" value="1"/>
</dbReference>
<dbReference type="PROSITE" id="PS00041">
    <property type="entry name" value="HTH_ARAC_FAMILY_1"/>
    <property type="match status" value="1"/>
</dbReference>
<dbReference type="STRING" id="1316936.K678_12831"/>
<sequence>MSFLPPGPIRSEIPASALLRDVSVLRLDSASACDLITRNLQDGIELLIWRGRFSRPLDMTIRDDSERIHFTFTLRGRSWLRFEDGGGREHLVEAGGSCISFNPGCRGRFSQQDQVESVTVMIRPDLFEPWCDGIDTSLRRALGSGRCVAAGRAAAELTAAAAGLVDGAERRPPLWLLGQSLTLVGLALETHTPPTAVISPAERRKLARARDRLLADLSQPPTIADLAREVHLSAPRLKRGFRQLFDSSIYGLFQRERMYEAHHRLSQGESSVLGIASELGYTNASHFAAAFRKQFGINPSALKRSA</sequence>